<keyword evidence="3" id="KW-0238">DNA-binding</keyword>
<evidence type="ECO:0000256" key="3">
    <source>
        <dbReference type="ARBA" id="ARBA00023125"/>
    </source>
</evidence>
<dbReference type="PANTHER" id="PTHR45914">
    <property type="entry name" value="TRANSCRIPTION FACTOR HEC3-RELATED"/>
    <property type="match status" value="1"/>
</dbReference>
<dbReference type="GO" id="GO:0005634">
    <property type="term" value="C:nucleus"/>
    <property type="evidence" value="ECO:0007669"/>
    <property type="project" value="UniProtKB-SubCell"/>
</dbReference>
<dbReference type="EMBL" id="JABFUD020000006">
    <property type="protein sequence ID" value="KAI5078582.1"/>
    <property type="molecule type" value="Genomic_DNA"/>
</dbReference>
<dbReference type="PROSITE" id="PS50888">
    <property type="entry name" value="BHLH"/>
    <property type="match status" value="1"/>
</dbReference>
<reference evidence="8" key="1">
    <citation type="submission" date="2021-01" db="EMBL/GenBank/DDBJ databases">
        <title>Adiantum capillus-veneris genome.</title>
        <authorList>
            <person name="Fang Y."/>
            <person name="Liao Q."/>
        </authorList>
    </citation>
    <scope>NUCLEOTIDE SEQUENCE</scope>
    <source>
        <strain evidence="8">H3</strain>
        <tissue evidence="8">Leaf</tissue>
    </source>
</reference>
<dbReference type="SMART" id="SM00353">
    <property type="entry name" value="HLH"/>
    <property type="match status" value="1"/>
</dbReference>
<keyword evidence="4" id="KW-0804">Transcription</keyword>
<dbReference type="InterPro" id="IPR011598">
    <property type="entry name" value="bHLH_dom"/>
</dbReference>
<dbReference type="SUPFAM" id="SSF47459">
    <property type="entry name" value="HLH, helix-loop-helix DNA-binding domain"/>
    <property type="match status" value="1"/>
</dbReference>
<dbReference type="InterPro" id="IPR045843">
    <property type="entry name" value="IND-like"/>
</dbReference>
<keyword evidence="2" id="KW-0805">Transcription regulation</keyword>
<comment type="subcellular location">
    <subcellularLocation>
        <location evidence="1">Nucleus</location>
    </subcellularLocation>
</comment>
<dbReference type="GO" id="GO:0003700">
    <property type="term" value="F:DNA-binding transcription factor activity"/>
    <property type="evidence" value="ECO:0007669"/>
    <property type="project" value="InterPro"/>
</dbReference>
<evidence type="ECO:0000313" key="8">
    <source>
        <dbReference type="EMBL" id="KAI5078582.1"/>
    </source>
</evidence>
<sequence length="506" mass="54946">MEMFAAMDINSPLWSFVNQGADANYQAAAMEAIISQASLGLMSTAEYQAMAHYGLLNHHSIHLEGMDETQVNIDSSSCVNPGLSSSSATIGLDHKPPNSNTYSKQSAKANNNMMLSFPHALSKAQAAICAKRRSWQEALSSPPRGTNHCVSDTNLDSSTENCSHVISPVNESKASKIASLAYPCTLVERHESEELPKYINPSMDGMAAYIKPALGAIKEVEGSAGWQDNLQISASKERRFSKSSTVNVESSKDASHEHTTAVIDVPISRGINNSCPFSLYKEEAMLHQYHQNEKELALINVVATQQPQNSANLYVSRKRPAAAAQLPSLASSSYSKRAHLKNVKGIVSTTTASATTATTSTTTKSSKSSSRNPQGPALNTNGKPRAMQGSANDPQSIAARNRRERINARLKVLQELVPNGSKVDLVTMLEKAINYVKYLQLQLRVLSNDDLWQASQDNLSEPGATTGQARSEEGFMNMNESLNNNLVCSDTSETQYSYMGDKLYKS</sequence>
<evidence type="ECO:0000256" key="1">
    <source>
        <dbReference type="ARBA" id="ARBA00004123"/>
    </source>
</evidence>
<accession>A0A9D4V417</accession>
<dbReference type="CDD" id="cd11454">
    <property type="entry name" value="bHLH_AtIND_like"/>
    <property type="match status" value="1"/>
</dbReference>
<dbReference type="Pfam" id="PF00010">
    <property type="entry name" value="HLH"/>
    <property type="match status" value="1"/>
</dbReference>
<dbReference type="InterPro" id="IPR036638">
    <property type="entry name" value="HLH_DNA-bd_sf"/>
</dbReference>
<dbReference type="OrthoDB" id="1930898at2759"/>
<evidence type="ECO:0000256" key="5">
    <source>
        <dbReference type="ARBA" id="ARBA00023242"/>
    </source>
</evidence>
<keyword evidence="5" id="KW-0539">Nucleus</keyword>
<dbReference type="GO" id="GO:0046983">
    <property type="term" value="F:protein dimerization activity"/>
    <property type="evidence" value="ECO:0007669"/>
    <property type="project" value="InterPro"/>
</dbReference>
<name>A0A9D4V417_ADICA</name>
<feature type="compositionally biased region" description="Polar residues" evidence="6">
    <location>
        <begin position="371"/>
        <end position="382"/>
    </location>
</feature>
<dbReference type="FunFam" id="4.10.280.10:FF:000046">
    <property type="entry name" value="Transcription factor bHLH83"/>
    <property type="match status" value="1"/>
</dbReference>
<evidence type="ECO:0000256" key="2">
    <source>
        <dbReference type="ARBA" id="ARBA00023015"/>
    </source>
</evidence>
<dbReference type="PANTHER" id="PTHR45914:SF59">
    <property type="entry name" value="TRANSCRIPTION FACTOR BHLH83-LIKE"/>
    <property type="match status" value="1"/>
</dbReference>
<dbReference type="GO" id="GO:0048766">
    <property type="term" value="P:root hair initiation"/>
    <property type="evidence" value="ECO:0007669"/>
    <property type="project" value="UniProtKB-ARBA"/>
</dbReference>
<keyword evidence="9" id="KW-1185">Reference proteome</keyword>
<comment type="caution">
    <text evidence="8">The sequence shown here is derived from an EMBL/GenBank/DDBJ whole genome shotgun (WGS) entry which is preliminary data.</text>
</comment>
<feature type="domain" description="BHLH" evidence="7">
    <location>
        <begin position="390"/>
        <end position="439"/>
    </location>
</feature>
<evidence type="ECO:0000256" key="6">
    <source>
        <dbReference type="SAM" id="MobiDB-lite"/>
    </source>
</evidence>
<feature type="compositionally biased region" description="Low complexity" evidence="6">
    <location>
        <begin position="352"/>
        <end position="370"/>
    </location>
</feature>
<evidence type="ECO:0000256" key="4">
    <source>
        <dbReference type="ARBA" id="ARBA00023163"/>
    </source>
</evidence>
<evidence type="ECO:0000259" key="7">
    <source>
        <dbReference type="PROSITE" id="PS50888"/>
    </source>
</evidence>
<feature type="region of interest" description="Disordered" evidence="6">
    <location>
        <begin position="352"/>
        <end position="397"/>
    </location>
</feature>
<dbReference type="Proteomes" id="UP000886520">
    <property type="component" value="Chromosome 6"/>
</dbReference>
<dbReference type="Gene3D" id="4.10.280.10">
    <property type="entry name" value="Helix-loop-helix DNA-binding domain"/>
    <property type="match status" value="1"/>
</dbReference>
<dbReference type="AlphaFoldDB" id="A0A9D4V417"/>
<dbReference type="GO" id="GO:0003677">
    <property type="term" value="F:DNA binding"/>
    <property type="evidence" value="ECO:0007669"/>
    <property type="project" value="UniProtKB-KW"/>
</dbReference>
<protein>
    <recommendedName>
        <fullName evidence="7">BHLH domain-containing protein</fullName>
    </recommendedName>
</protein>
<proteinExistence type="predicted"/>
<organism evidence="8 9">
    <name type="scientific">Adiantum capillus-veneris</name>
    <name type="common">Maidenhair fern</name>
    <dbReference type="NCBI Taxonomy" id="13818"/>
    <lineage>
        <taxon>Eukaryota</taxon>
        <taxon>Viridiplantae</taxon>
        <taxon>Streptophyta</taxon>
        <taxon>Embryophyta</taxon>
        <taxon>Tracheophyta</taxon>
        <taxon>Polypodiopsida</taxon>
        <taxon>Polypodiidae</taxon>
        <taxon>Polypodiales</taxon>
        <taxon>Pteridineae</taxon>
        <taxon>Pteridaceae</taxon>
        <taxon>Vittarioideae</taxon>
        <taxon>Adiantum</taxon>
    </lineage>
</organism>
<gene>
    <name evidence="8" type="ORF">GOP47_0006253</name>
</gene>
<evidence type="ECO:0000313" key="9">
    <source>
        <dbReference type="Proteomes" id="UP000886520"/>
    </source>
</evidence>